<dbReference type="GO" id="GO:0016491">
    <property type="term" value="F:oxidoreductase activity"/>
    <property type="evidence" value="ECO:0007669"/>
    <property type="project" value="UniProtKB-KW"/>
</dbReference>
<gene>
    <name evidence="5" type="ORF">OE88DRAFT_1728147</name>
</gene>
<dbReference type="InterPro" id="IPR051104">
    <property type="entry name" value="FAD_monoxygenase"/>
</dbReference>
<keyword evidence="2" id="KW-0274">FAD</keyword>
<dbReference type="GO" id="GO:0071949">
    <property type="term" value="F:FAD binding"/>
    <property type="evidence" value="ECO:0007669"/>
    <property type="project" value="InterPro"/>
</dbReference>
<dbReference type="STRING" id="5364.A0A5C3N1T0"/>
<protein>
    <submittedName>
        <fullName evidence="5">FAD/NAD(P)-binding domain-containing protein</fullName>
    </submittedName>
</protein>
<dbReference type="Gene3D" id="3.50.50.60">
    <property type="entry name" value="FAD/NAD(P)-binding domain"/>
    <property type="match status" value="1"/>
</dbReference>
<dbReference type="AlphaFoldDB" id="A0A5C3N1T0"/>
<evidence type="ECO:0000256" key="3">
    <source>
        <dbReference type="ARBA" id="ARBA00023002"/>
    </source>
</evidence>
<accession>A0A5C3N1T0</accession>
<dbReference type="EMBL" id="ML213522">
    <property type="protein sequence ID" value="TFK47691.1"/>
    <property type="molecule type" value="Genomic_DNA"/>
</dbReference>
<feature type="domain" description="FAD-binding" evidence="4">
    <location>
        <begin position="5"/>
        <end position="177"/>
    </location>
</feature>
<proteinExistence type="predicted"/>
<evidence type="ECO:0000313" key="5">
    <source>
        <dbReference type="EMBL" id="TFK47691.1"/>
    </source>
</evidence>
<reference evidence="5 6" key="1">
    <citation type="journal article" date="2019" name="Nat. Ecol. Evol.">
        <title>Megaphylogeny resolves global patterns of mushroom evolution.</title>
        <authorList>
            <person name="Varga T."/>
            <person name="Krizsan K."/>
            <person name="Foldi C."/>
            <person name="Dima B."/>
            <person name="Sanchez-Garcia M."/>
            <person name="Sanchez-Ramirez S."/>
            <person name="Szollosi G.J."/>
            <person name="Szarkandi J.G."/>
            <person name="Papp V."/>
            <person name="Albert L."/>
            <person name="Andreopoulos W."/>
            <person name="Angelini C."/>
            <person name="Antonin V."/>
            <person name="Barry K.W."/>
            <person name="Bougher N.L."/>
            <person name="Buchanan P."/>
            <person name="Buyck B."/>
            <person name="Bense V."/>
            <person name="Catcheside P."/>
            <person name="Chovatia M."/>
            <person name="Cooper J."/>
            <person name="Damon W."/>
            <person name="Desjardin D."/>
            <person name="Finy P."/>
            <person name="Geml J."/>
            <person name="Haridas S."/>
            <person name="Hughes K."/>
            <person name="Justo A."/>
            <person name="Karasinski D."/>
            <person name="Kautmanova I."/>
            <person name="Kiss B."/>
            <person name="Kocsube S."/>
            <person name="Kotiranta H."/>
            <person name="LaButti K.M."/>
            <person name="Lechner B.E."/>
            <person name="Liimatainen K."/>
            <person name="Lipzen A."/>
            <person name="Lukacs Z."/>
            <person name="Mihaltcheva S."/>
            <person name="Morgado L.N."/>
            <person name="Niskanen T."/>
            <person name="Noordeloos M.E."/>
            <person name="Ohm R.A."/>
            <person name="Ortiz-Santana B."/>
            <person name="Ovrebo C."/>
            <person name="Racz N."/>
            <person name="Riley R."/>
            <person name="Savchenko A."/>
            <person name="Shiryaev A."/>
            <person name="Soop K."/>
            <person name="Spirin V."/>
            <person name="Szebenyi C."/>
            <person name="Tomsovsky M."/>
            <person name="Tulloss R.E."/>
            <person name="Uehling J."/>
            <person name="Grigoriev I.V."/>
            <person name="Vagvolgyi C."/>
            <person name="Papp T."/>
            <person name="Martin F.M."/>
            <person name="Miettinen O."/>
            <person name="Hibbett D.S."/>
            <person name="Nagy L.G."/>
        </authorList>
    </citation>
    <scope>NUCLEOTIDE SEQUENCE [LARGE SCALE GENOMIC DNA]</scope>
    <source>
        <strain evidence="5 6">OMC1185</strain>
    </source>
</reference>
<evidence type="ECO:0000313" key="6">
    <source>
        <dbReference type="Proteomes" id="UP000305948"/>
    </source>
</evidence>
<evidence type="ECO:0000256" key="1">
    <source>
        <dbReference type="ARBA" id="ARBA00022630"/>
    </source>
</evidence>
<dbReference type="GO" id="GO:0044550">
    <property type="term" value="P:secondary metabolite biosynthetic process"/>
    <property type="evidence" value="ECO:0007669"/>
    <property type="project" value="TreeGrafter"/>
</dbReference>
<evidence type="ECO:0000256" key="2">
    <source>
        <dbReference type="ARBA" id="ARBA00022827"/>
    </source>
</evidence>
<dbReference type="InterPro" id="IPR002938">
    <property type="entry name" value="FAD-bd"/>
</dbReference>
<dbReference type="Pfam" id="PF01494">
    <property type="entry name" value="FAD_binding_3"/>
    <property type="match status" value="2"/>
</dbReference>
<dbReference type="SUPFAM" id="SSF51905">
    <property type="entry name" value="FAD/NAD(P)-binding domain"/>
    <property type="match status" value="1"/>
</dbReference>
<dbReference type="PANTHER" id="PTHR46720:SF3">
    <property type="entry name" value="FAD-BINDING DOMAIN-CONTAINING PROTEIN-RELATED"/>
    <property type="match status" value="1"/>
</dbReference>
<keyword evidence="6" id="KW-1185">Reference proteome</keyword>
<keyword evidence="1" id="KW-0285">Flavoprotein</keyword>
<dbReference type="SUPFAM" id="SSF54373">
    <property type="entry name" value="FAD-linked reductases, C-terminal domain"/>
    <property type="match status" value="1"/>
</dbReference>
<dbReference type="Proteomes" id="UP000305948">
    <property type="component" value="Unassembled WGS sequence"/>
</dbReference>
<dbReference type="InterPro" id="IPR036188">
    <property type="entry name" value="FAD/NAD-bd_sf"/>
</dbReference>
<dbReference type="OrthoDB" id="417877at2759"/>
<sequence length="465" mass="51463">MEYKFHVAIVGGGIAGLVLAIALSKCPEVEIHIYEAAHQYSEIGAGIGFWPRVWKIMRYLGLDRDLALVSAAHATEDDETDVQLFTLRKSDQPEGLDYYKIHGRGTAVMLHRADFQKTVLKNMPSSCTTHFAKRLVALEEPSNLDEPVVLHFQDGSTVSCDVVFGADGIKSAVREAVFNNKINTAIAQGDLERAARLTEQAHPMWTGSVAYRAVIPTEVLLKRAPGFNLQSHRCPTIYCGKNKHLVVYAVSQGKGVNVVAFCSRPELEGTPFEGPMVAIVPQAELLAAFIDFEKDARDLLLCIENPSRWAIHAMRPLESYISDTGRVALIGDAAHAMTPHQGSGAGQAIEDAYILSSLLSHPECTRETLPEALRIYEEIRRPFSQGVLEDSRKGGLMYEFNWPGFTDRDIIRRSGTGEDPVDKEALSGLGKSLEELHTWVWSTTVDADRAHAVDMFQEYVERKNA</sequence>
<evidence type="ECO:0000259" key="4">
    <source>
        <dbReference type="Pfam" id="PF01494"/>
    </source>
</evidence>
<dbReference type="PRINTS" id="PR00420">
    <property type="entry name" value="RNGMNOXGNASE"/>
</dbReference>
<organism evidence="5 6">
    <name type="scientific">Heliocybe sulcata</name>
    <dbReference type="NCBI Taxonomy" id="5364"/>
    <lineage>
        <taxon>Eukaryota</taxon>
        <taxon>Fungi</taxon>
        <taxon>Dikarya</taxon>
        <taxon>Basidiomycota</taxon>
        <taxon>Agaricomycotina</taxon>
        <taxon>Agaricomycetes</taxon>
        <taxon>Gloeophyllales</taxon>
        <taxon>Gloeophyllaceae</taxon>
        <taxon>Heliocybe</taxon>
    </lineage>
</organism>
<keyword evidence="3" id="KW-0560">Oxidoreductase</keyword>
<name>A0A5C3N1T0_9AGAM</name>
<feature type="domain" description="FAD-binding" evidence="4">
    <location>
        <begin position="323"/>
        <end position="389"/>
    </location>
</feature>
<dbReference type="PANTHER" id="PTHR46720">
    <property type="entry name" value="HYDROXYLASE, PUTATIVE (AFU_ORTHOLOGUE AFUA_3G01460)-RELATED"/>
    <property type="match status" value="1"/>
</dbReference>